<name>A0A1G2BP31_9BACT</name>
<evidence type="ECO:0000259" key="1">
    <source>
        <dbReference type="Pfam" id="PF00710"/>
    </source>
</evidence>
<proteinExistence type="predicted"/>
<comment type="caution">
    <text evidence="2">The sequence shown here is derived from an EMBL/GenBank/DDBJ whole genome shotgun (WGS) entry which is preliminary data.</text>
</comment>
<feature type="domain" description="L-asparaginase N-terminal" evidence="1">
    <location>
        <begin position="13"/>
        <end position="201"/>
    </location>
</feature>
<dbReference type="InterPro" id="IPR037152">
    <property type="entry name" value="L-asparaginase_N_sf"/>
</dbReference>
<dbReference type="Proteomes" id="UP000177349">
    <property type="component" value="Unassembled WGS sequence"/>
</dbReference>
<organism evidence="2 3">
    <name type="scientific">Candidatus Komeilibacteria bacterium RIFCSPLOWO2_01_FULL_53_11</name>
    <dbReference type="NCBI Taxonomy" id="1798552"/>
    <lineage>
        <taxon>Bacteria</taxon>
        <taxon>Candidatus Komeiliibacteriota</taxon>
    </lineage>
</organism>
<dbReference type="InterPro" id="IPR027474">
    <property type="entry name" value="L-asparaginase_N"/>
</dbReference>
<accession>A0A1G2BP31</accession>
<dbReference type="PANTHER" id="PTHR11707">
    <property type="entry name" value="L-ASPARAGINASE"/>
    <property type="match status" value="1"/>
</dbReference>
<gene>
    <name evidence="2" type="ORF">A3B31_03110</name>
</gene>
<dbReference type="SUPFAM" id="SSF53774">
    <property type="entry name" value="Glutaminase/Asparaginase"/>
    <property type="match status" value="1"/>
</dbReference>
<dbReference type="Pfam" id="PF00710">
    <property type="entry name" value="Asparaginase"/>
    <property type="match status" value="1"/>
</dbReference>
<dbReference type="EMBL" id="MHKN01000054">
    <property type="protein sequence ID" value="OGY90882.1"/>
    <property type="molecule type" value="Genomic_DNA"/>
</dbReference>
<dbReference type="InterPro" id="IPR006034">
    <property type="entry name" value="Asparaginase/glutaminase-like"/>
</dbReference>
<reference evidence="2 3" key="1">
    <citation type="journal article" date="2016" name="Nat. Commun.">
        <title>Thousands of microbial genomes shed light on interconnected biogeochemical processes in an aquifer system.</title>
        <authorList>
            <person name="Anantharaman K."/>
            <person name="Brown C.T."/>
            <person name="Hug L.A."/>
            <person name="Sharon I."/>
            <person name="Castelle C.J."/>
            <person name="Probst A.J."/>
            <person name="Thomas B.C."/>
            <person name="Singh A."/>
            <person name="Wilkins M.J."/>
            <person name="Karaoz U."/>
            <person name="Brodie E.L."/>
            <person name="Williams K.H."/>
            <person name="Hubbard S.S."/>
            <person name="Banfield J.F."/>
        </authorList>
    </citation>
    <scope>NUCLEOTIDE SEQUENCE [LARGE SCALE GENOMIC DNA]</scope>
</reference>
<dbReference type="InterPro" id="IPR036152">
    <property type="entry name" value="Asp/glu_Ase-like_sf"/>
</dbReference>
<evidence type="ECO:0000313" key="3">
    <source>
        <dbReference type="Proteomes" id="UP000177349"/>
    </source>
</evidence>
<sequence length="329" mass="37043">MAQRKKIGLIFASGSLLSIKGNKSIFFVDQEKDIEQWLSEVPEVRLIAEIQTYFLQGEGEQFELASIERILEILSRESANHDGFVVLVRGEQMIRAAAAVEFMLQGFGKPVIFTGSRYSPQAIAYQDIRKIVKMGGLGLRSNLINAAQIAVSEDFPATAIMYGNKIMKPTHAAVNDFQAMNLYRSVDDDYLGKIDFGISLSRKKIPVAPAASLRTQFAPGVFFTESMYLENNAAFAGKPGKGKEPILVLKLRQNETVPLERLEQLKARYRTVVLFNEYYVLDHTGVSILSRLTWPAAEMKVRWAHTVYPDRVEFEQALSRDVIRESIQV</sequence>
<dbReference type="PANTHER" id="PTHR11707:SF28">
    <property type="entry name" value="60 KDA LYSOPHOSPHOLIPASE"/>
    <property type="match status" value="1"/>
</dbReference>
<dbReference type="AlphaFoldDB" id="A0A1G2BP31"/>
<evidence type="ECO:0000313" key="2">
    <source>
        <dbReference type="EMBL" id="OGY90882.1"/>
    </source>
</evidence>
<dbReference type="Gene3D" id="3.40.50.1170">
    <property type="entry name" value="L-asparaginase, N-terminal domain"/>
    <property type="match status" value="1"/>
</dbReference>
<protein>
    <recommendedName>
        <fullName evidence="1">L-asparaginase N-terminal domain-containing protein</fullName>
    </recommendedName>
</protein>
<dbReference type="PIRSF" id="PIRSF500176">
    <property type="entry name" value="L_ASNase"/>
    <property type="match status" value="1"/>
</dbReference>
<dbReference type="PIRSF" id="PIRSF001220">
    <property type="entry name" value="L-ASNase_gatD"/>
    <property type="match status" value="1"/>
</dbReference>